<proteinExistence type="predicted"/>
<feature type="region of interest" description="Disordered" evidence="1">
    <location>
        <begin position="17"/>
        <end position="44"/>
    </location>
</feature>
<evidence type="ECO:0000313" key="2">
    <source>
        <dbReference type="EMBL" id="ABD32774.1"/>
    </source>
</evidence>
<reference evidence="2" key="1">
    <citation type="submission" date="2004-11" db="EMBL/GenBank/DDBJ databases">
        <authorList>
            <person name="Town C.D."/>
        </authorList>
    </citation>
    <scope>NUCLEOTIDE SEQUENCE</scope>
</reference>
<evidence type="ECO:0000256" key="1">
    <source>
        <dbReference type="SAM" id="MobiDB-lite"/>
    </source>
</evidence>
<name>Q2HSI3_MEDTR</name>
<gene>
    <name evidence="2" type="ORF">MtrDRAFT_AC151522g17v2</name>
</gene>
<dbReference type="AlphaFoldDB" id="Q2HSI3"/>
<accession>Q2HSI3</accession>
<protein>
    <submittedName>
        <fullName evidence="2">Uncharacterized protein</fullName>
    </submittedName>
</protein>
<sequence length="79" mass="9350">MMNDYYHQPQSIYAPSCFEQHQDKTSHVESSYASNNARTKEPIPSIQKIRLKIFKQNHRVETKSPPIFISTKQNENKRQ</sequence>
<feature type="compositionally biased region" description="Polar residues" evidence="1">
    <location>
        <begin position="28"/>
        <end position="37"/>
    </location>
</feature>
<reference evidence="2" key="2">
    <citation type="submission" date="2007-03" db="EMBL/GenBank/DDBJ databases">
        <authorList>
            <consortium name="The International Medicago Genome Annotation Group"/>
        </authorList>
    </citation>
    <scope>NUCLEOTIDE SEQUENCE</scope>
</reference>
<dbReference type="EMBL" id="AC151522">
    <property type="protein sequence ID" value="ABD32774.1"/>
    <property type="molecule type" value="Genomic_DNA"/>
</dbReference>
<organism evidence="2">
    <name type="scientific">Medicago truncatula</name>
    <name type="common">Barrel medic</name>
    <name type="synonym">Medicago tribuloides</name>
    <dbReference type="NCBI Taxonomy" id="3880"/>
    <lineage>
        <taxon>Eukaryota</taxon>
        <taxon>Viridiplantae</taxon>
        <taxon>Streptophyta</taxon>
        <taxon>Embryophyta</taxon>
        <taxon>Tracheophyta</taxon>
        <taxon>Spermatophyta</taxon>
        <taxon>Magnoliopsida</taxon>
        <taxon>eudicotyledons</taxon>
        <taxon>Gunneridae</taxon>
        <taxon>Pentapetalae</taxon>
        <taxon>rosids</taxon>
        <taxon>fabids</taxon>
        <taxon>Fabales</taxon>
        <taxon>Fabaceae</taxon>
        <taxon>Papilionoideae</taxon>
        <taxon>50 kb inversion clade</taxon>
        <taxon>NPAAA clade</taxon>
        <taxon>Hologalegina</taxon>
        <taxon>IRL clade</taxon>
        <taxon>Trifolieae</taxon>
        <taxon>Medicago</taxon>
    </lineage>
</organism>